<protein>
    <recommendedName>
        <fullName evidence="7">AP2/ERF domain-containing protein</fullName>
    </recommendedName>
</protein>
<accession>A0A0G4HU42</accession>
<feature type="region of interest" description="Disordered" evidence="6">
    <location>
        <begin position="400"/>
        <end position="437"/>
    </location>
</feature>
<dbReference type="EMBL" id="CDMZ01003861">
    <property type="protein sequence ID" value="CEM47849.1"/>
    <property type="molecule type" value="Genomic_DNA"/>
</dbReference>
<feature type="compositionally biased region" description="Low complexity" evidence="6">
    <location>
        <begin position="981"/>
        <end position="1004"/>
    </location>
</feature>
<dbReference type="Gene3D" id="2.170.270.10">
    <property type="entry name" value="SET domain"/>
    <property type="match status" value="1"/>
</dbReference>
<evidence type="ECO:0000256" key="3">
    <source>
        <dbReference type="ARBA" id="ARBA00023125"/>
    </source>
</evidence>
<name>A0A0G4HU42_9ALVE</name>
<feature type="compositionally biased region" description="Basic and acidic residues" evidence="6">
    <location>
        <begin position="341"/>
        <end position="357"/>
    </location>
</feature>
<feature type="compositionally biased region" description="Acidic residues" evidence="6">
    <location>
        <begin position="819"/>
        <end position="832"/>
    </location>
</feature>
<feature type="region of interest" description="Disordered" evidence="6">
    <location>
        <begin position="1093"/>
        <end position="1133"/>
    </location>
</feature>
<dbReference type="GO" id="GO:0003700">
    <property type="term" value="F:DNA-binding transcription factor activity"/>
    <property type="evidence" value="ECO:0007669"/>
    <property type="project" value="InterPro"/>
</dbReference>
<sequence length="1133" mass="122575">MMTALEEALESLHAKEVHEQNVLPGSVAERVLSAWDWSTPSVTANFPVSQQFQEHVIGWRPVPWQQFLEVFEITDPSHPAKAAALLAGSTAPLYGIRLSPDAQTVGQQEIPVVLGEYTGDLLHSSEAREKDAEEEKEGHDNRDEDEVLQKPADFLLEFQRDFSLPKAAQELLLVLEQENKGPYEGEENPAGGPHAKGKEGFRIRCRHRLGRLCFVQDPSPPAWLTRVLGGLGGLQEKEPNCEFRLVWHNGWPRVFLVARPDAVIPPGTELTAHQGRGVWDRASRFVRRALLQRLLASSWGDTVASEVTDEAERGLLKGGGGEDGEKASDGSSVGRGYVKCAPKDDPVEETKKTKEEEPPTEDDEKERRLKVEAEVSEVRREISDLRSRLKELEQKEKSLLSSLPKAGKTSKINPRALLKQQQEEQQQQGVKHDAWPPDASLSTVLREAQDGRRVRGVWLSPGSGPEHAEWVANWVEGTRKTKRKFPVSRFGEEGARMAAIASRFLRGQRTEEYLRLVDDLKSSMAETKKKPPPAAKEGGNKRGPKPRSSSSMLVDERGEGGEELTGSQKKRRREEVQGGEMEEEGFEASSSRQFSVPPGDGEVETVEDSSAPASFVIDHEEMRAQGVPPIPLEEMDANWHPTTGGVRPESGLTGVYFHHGPRPGTTGAWVANWCADGRQERRRIPIAKEGMEGSFWTAVRLRLLNVGVGGAQGGPAPYRSSLASQLSERLIAKSVKPESGVTGVWFNRPKASDPLDMGGWVANWCEAGRQVKKRFAVRTHGMEVARQLAIELRATMAGGGGGQSVGGPNDGTVMRGGAGEEEDDEATEEDDTPPVSEGGTENKTGPRQGAGVRGVHFKRTEKAWVAVWMENGKQNKRSFSCAEAGGFNGARRAAIAFRRKKEREMEQPDMGGDGEEGRSEDGGSCGPDEMMGDEGMDVDEDTEQPVWVGGEGDGGSVTRSAMPTAASSGSSGSGRVLCDFSSSSSSNGRVRGRSRQSSSSSSRSPHTKKEENGEESMGVGFDVPPPLVPAPGLGEVEGFVQFGQEHQGNDVVAVSSDEGSMFMEVPHVKQQSPNGGQTYVGLVPILSGAGVHMHGGLSGPSHPSKGGLGLSGNAGGSSSDSPDDVLHPFVDGD</sequence>
<evidence type="ECO:0000256" key="4">
    <source>
        <dbReference type="ARBA" id="ARBA00023163"/>
    </source>
</evidence>
<feature type="region of interest" description="Disordered" evidence="6">
    <location>
        <begin position="123"/>
        <end position="145"/>
    </location>
</feature>
<evidence type="ECO:0000256" key="5">
    <source>
        <dbReference type="ARBA" id="ARBA00023242"/>
    </source>
</evidence>
<comment type="subcellular location">
    <subcellularLocation>
        <location evidence="1">Nucleus</location>
    </subcellularLocation>
</comment>
<dbReference type="InterPro" id="IPR046341">
    <property type="entry name" value="SET_dom_sf"/>
</dbReference>
<feature type="compositionally biased region" description="Acidic residues" evidence="6">
    <location>
        <begin position="930"/>
        <end position="943"/>
    </location>
</feature>
<feature type="region of interest" description="Disordered" evidence="6">
    <location>
        <begin position="798"/>
        <end position="856"/>
    </location>
</feature>
<feature type="region of interest" description="Disordered" evidence="6">
    <location>
        <begin position="314"/>
        <end position="369"/>
    </location>
</feature>
<proteinExistence type="predicted"/>
<dbReference type="Pfam" id="PF00847">
    <property type="entry name" value="AP2"/>
    <property type="match status" value="1"/>
</dbReference>
<keyword evidence="3" id="KW-0238">DNA-binding</keyword>
<dbReference type="CDD" id="cd08161">
    <property type="entry name" value="SET"/>
    <property type="match status" value="1"/>
</dbReference>
<keyword evidence="4" id="KW-0804">Transcription</keyword>
<evidence type="ECO:0000313" key="8">
    <source>
        <dbReference type="EMBL" id="CEM47849.1"/>
    </source>
</evidence>
<reference evidence="8" key="1">
    <citation type="submission" date="2014-11" db="EMBL/GenBank/DDBJ databases">
        <authorList>
            <person name="Otto D Thomas"/>
            <person name="Naeem Raeece"/>
        </authorList>
    </citation>
    <scope>NUCLEOTIDE SEQUENCE</scope>
</reference>
<dbReference type="Gene3D" id="1.20.5.2050">
    <property type="match status" value="4"/>
</dbReference>
<dbReference type="InterPro" id="IPR001471">
    <property type="entry name" value="AP2/ERF_dom"/>
</dbReference>
<gene>
    <name evidence="8" type="ORF">Cvel_8538</name>
</gene>
<dbReference type="GO" id="GO:0005634">
    <property type="term" value="C:nucleus"/>
    <property type="evidence" value="ECO:0007669"/>
    <property type="project" value="UniProtKB-SubCell"/>
</dbReference>
<feature type="compositionally biased region" description="Gly residues" evidence="6">
    <location>
        <begin position="1106"/>
        <end position="1115"/>
    </location>
</feature>
<feature type="compositionally biased region" description="Gly residues" evidence="6">
    <location>
        <begin position="798"/>
        <end position="817"/>
    </location>
</feature>
<evidence type="ECO:0000256" key="2">
    <source>
        <dbReference type="ARBA" id="ARBA00023015"/>
    </source>
</evidence>
<evidence type="ECO:0000256" key="1">
    <source>
        <dbReference type="ARBA" id="ARBA00004123"/>
    </source>
</evidence>
<feature type="compositionally biased region" description="Basic and acidic residues" evidence="6">
    <location>
        <begin position="123"/>
        <end position="142"/>
    </location>
</feature>
<evidence type="ECO:0000259" key="7">
    <source>
        <dbReference type="Pfam" id="PF00847"/>
    </source>
</evidence>
<organism evidence="8">
    <name type="scientific">Chromera velia CCMP2878</name>
    <dbReference type="NCBI Taxonomy" id="1169474"/>
    <lineage>
        <taxon>Eukaryota</taxon>
        <taxon>Sar</taxon>
        <taxon>Alveolata</taxon>
        <taxon>Colpodellida</taxon>
        <taxon>Chromeraceae</taxon>
        <taxon>Chromera</taxon>
    </lineage>
</organism>
<evidence type="ECO:0000256" key="6">
    <source>
        <dbReference type="SAM" id="MobiDB-lite"/>
    </source>
</evidence>
<keyword evidence="2" id="KW-0805">Transcription regulation</keyword>
<dbReference type="GO" id="GO:0003677">
    <property type="term" value="F:DNA binding"/>
    <property type="evidence" value="ECO:0007669"/>
    <property type="project" value="UniProtKB-KW"/>
</dbReference>
<dbReference type="AlphaFoldDB" id="A0A0G4HU42"/>
<keyword evidence="5" id="KW-0539">Nucleus</keyword>
<feature type="domain" description="AP2/ERF" evidence="7">
    <location>
        <begin position="851"/>
        <end position="903"/>
    </location>
</feature>
<feature type="region of interest" description="Disordered" evidence="6">
    <location>
        <begin position="898"/>
        <end position="1032"/>
    </location>
</feature>
<dbReference type="VEuPathDB" id="CryptoDB:Cvel_8538"/>
<feature type="region of interest" description="Disordered" evidence="6">
    <location>
        <begin position="523"/>
        <end position="621"/>
    </location>
</feature>